<dbReference type="GO" id="GO:0004820">
    <property type="term" value="F:glycine-tRNA ligase activity"/>
    <property type="evidence" value="ECO:0007669"/>
    <property type="project" value="UniProtKB-UniRule"/>
</dbReference>
<keyword evidence="3 8" id="KW-0547">Nucleotide-binding</keyword>
<dbReference type="AlphaFoldDB" id="A0A0H3K380"/>
<dbReference type="PANTHER" id="PTHR30075">
    <property type="entry name" value="GLYCYL-TRNA SYNTHETASE"/>
    <property type="match status" value="1"/>
</dbReference>
<evidence type="ECO:0000256" key="4">
    <source>
        <dbReference type="ARBA" id="ARBA00022840"/>
    </source>
</evidence>
<sequence>MPAFLLEVGTEELPASFVAAAIAQWQNWLPTRLAEAQLTTTQISVYGTPRRLAVLIEGLPDRQPDREEEVKGPPASAAFKDGEPTPAAIGFARKQGVEVSDFTVRETDKGAFVFVQKREVGQPLADVLQSLVPSWTQDLEGKRFMRWGDGDLRFSRPIRWLVALIDDQVLPLELTSGGSTVQSDRLSRGHRVLHPEPVAIAQASDYLATLEAASVLVDPAQRQAKIEAQTAAIASKVGGQAELPEDLLAEVVHLTEWPTAVLGQFEERFLSLPAEVSTMVMTSHQRYFPIYQATAQRDPAAIDARSELLPCFVTISNGDPAASETIAAGNARVIRARLADGEYFYRTDSKQPLESFLSQLEAVTFQEQLGSVRSKVDRIGAIAHRLCDQLSIHSSDRLLVSRAAQLCKADLVSQMVYEFPELQGVMGEKYARVSQEPDAVATAIREHYLPKGAGDQLPQTLTGRMVALADRLDTLVCIFGLGLLPSGSSDPFALRRAANGVLNILWDGQLRLDLTALIQGIAADFHHAFPKLAGNAETLIQQLTDFFGQRLRTLLQDEQGIDYDLVNAVLGDGDANYLLRAIADPLDALNRAKLLQTLRQDGRLVALYETVNRATRLASKGDLDTATLDPTGLVNADLFQQPSEAAFLSALTTLQPLATAAQASQAYEPLVEGLLTAAPAVQSFFDGDTSVLVMDPDPAIQQNRLNLLGLLRNQARVLADFGAIVKGE</sequence>
<proteinExistence type="inferred from homology"/>
<evidence type="ECO:0000256" key="6">
    <source>
        <dbReference type="ARBA" id="ARBA00023146"/>
    </source>
</evidence>
<evidence type="ECO:0000256" key="2">
    <source>
        <dbReference type="ARBA" id="ARBA00022598"/>
    </source>
</evidence>
<evidence type="ECO:0000256" key="8">
    <source>
        <dbReference type="HAMAP-Rule" id="MF_00255"/>
    </source>
</evidence>
<evidence type="ECO:0000313" key="10">
    <source>
        <dbReference type="Proteomes" id="UP000001175"/>
    </source>
</evidence>
<keyword evidence="8" id="KW-0963">Cytoplasm</keyword>
<dbReference type="InterPro" id="IPR015944">
    <property type="entry name" value="Gly-tRNA-synth_bsu"/>
</dbReference>
<name>A0A0H3K380_SYNP6</name>
<dbReference type="PRINTS" id="PR01045">
    <property type="entry name" value="TRNASYNTHGB"/>
</dbReference>
<comment type="subunit">
    <text evidence="8">Tetramer of two alpha and two beta subunits.</text>
</comment>
<dbReference type="EC" id="6.1.1.14" evidence="8"/>
<evidence type="ECO:0000256" key="1">
    <source>
        <dbReference type="ARBA" id="ARBA00008226"/>
    </source>
</evidence>
<keyword evidence="6 8" id="KW-0030">Aminoacyl-tRNA synthetase</keyword>
<dbReference type="Proteomes" id="UP000001175">
    <property type="component" value="Chromosome"/>
</dbReference>
<dbReference type="SUPFAM" id="SSF109604">
    <property type="entry name" value="HD-domain/PDEase-like"/>
    <property type="match status" value="1"/>
</dbReference>
<dbReference type="HAMAP" id="MF_00255">
    <property type="entry name" value="Gly_tRNA_synth_beta"/>
    <property type="match status" value="1"/>
</dbReference>
<dbReference type="Pfam" id="PF02092">
    <property type="entry name" value="tRNA_synt_2f"/>
    <property type="match status" value="1"/>
</dbReference>
<comment type="subcellular location">
    <subcellularLocation>
        <location evidence="8">Cytoplasm</location>
    </subcellularLocation>
</comment>
<dbReference type="PANTHER" id="PTHR30075:SF2">
    <property type="entry name" value="GLYCINE--TRNA LIGASE, CHLOROPLASTIC_MITOCHONDRIAL 2"/>
    <property type="match status" value="1"/>
</dbReference>
<dbReference type="KEGG" id="syc:syc1479_d"/>
<dbReference type="GO" id="GO:0005524">
    <property type="term" value="F:ATP binding"/>
    <property type="evidence" value="ECO:0007669"/>
    <property type="project" value="UniProtKB-UniRule"/>
</dbReference>
<comment type="similarity">
    <text evidence="1 8">Belongs to the class-II aminoacyl-tRNA synthetase family.</text>
</comment>
<dbReference type="GO" id="GO:0005829">
    <property type="term" value="C:cytosol"/>
    <property type="evidence" value="ECO:0007669"/>
    <property type="project" value="TreeGrafter"/>
</dbReference>
<gene>
    <name evidence="8 9" type="primary">glyS</name>
    <name evidence="9" type="ordered locus">syc1479_d</name>
</gene>
<accession>A0A0H3K380</accession>
<evidence type="ECO:0000256" key="7">
    <source>
        <dbReference type="ARBA" id="ARBA00047937"/>
    </source>
</evidence>
<protein>
    <recommendedName>
        <fullName evidence="8">Glycine--tRNA ligase beta subunit</fullName>
        <ecNumber evidence="8">6.1.1.14</ecNumber>
    </recommendedName>
    <alternativeName>
        <fullName evidence="8">Glycyl-tRNA synthetase beta subunit</fullName>
        <shortName evidence="8">GlyRS</shortName>
    </alternativeName>
</protein>
<dbReference type="InterPro" id="IPR006194">
    <property type="entry name" value="Gly-tRNA-synth_heterodimer"/>
</dbReference>
<keyword evidence="2 8" id="KW-0436">Ligase</keyword>
<dbReference type="RefSeq" id="WP_011243789.1">
    <property type="nucleotide sequence ID" value="NC_006576.1"/>
</dbReference>
<organism evidence="9 10">
    <name type="scientific">Synechococcus sp. (strain ATCC 27144 / PCC 6301 / SAUG 1402/1)</name>
    <name type="common">Anacystis nidulans</name>
    <dbReference type="NCBI Taxonomy" id="269084"/>
    <lineage>
        <taxon>Bacteria</taxon>
        <taxon>Bacillati</taxon>
        <taxon>Cyanobacteriota</taxon>
        <taxon>Cyanophyceae</taxon>
        <taxon>Synechococcales</taxon>
        <taxon>Synechococcaceae</taxon>
        <taxon>Synechococcus</taxon>
    </lineage>
</organism>
<dbReference type="EMBL" id="AP008231">
    <property type="protein sequence ID" value="BAD79669.1"/>
    <property type="molecule type" value="Genomic_DNA"/>
</dbReference>
<evidence type="ECO:0000313" key="9">
    <source>
        <dbReference type="EMBL" id="BAD79669.1"/>
    </source>
</evidence>
<evidence type="ECO:0000256" key="3">
    <source>
        <dbReference type="ARBA" id="ARBA00022741"/>
    </source>
</evidence>
<keyword evidence="5 8" id="KW-0648">Protein biosynthesis</keyword>
<dbReference type="GO" id="GO:0006426">
    <property type="term" value="P:glycyl-tRNA aminoacylation"/>
    <property type="evidence" value="ECO:0007669"/>
    <property type="project" value="UniProtKB-UniRule"/>
</dbReference>
<dbReference type="PROSITE" id="PS50861">
    <property type="entry name" value="AA_TRNA_LIGASE_II_GLYAB"/>
    <property type="match status" value="1"/>
</dbReference>
<dbReference type="NCBIfam" id="TIGR00211">
    <property type="entry name" value="glyS"/>
    <property type="match status" value="1"/>
</dbReference>
<dbReference type="eggNOG" id="COG0751">
    <property type="taxonomic scope" value="Bacteria"/>
</dbReference>
<reference evidence="9 10" key="1">
    <citation type="journal article" date="2007" name="Photosyn. Res.">
        <title>Complete nucleotide sequence of the freshwater unicellular cyanobacterium Synechococcus elongatus PCC 6301 chromosome: gene content and organization.</title>
        <authorList>
            <person name="Sugita C."/>
            <person name="Ogata K."/>
            <person name="Shikata M."/>
            <person name="Jikuya H."/>
            <person name="Takano J."/>
            <person name="Furumichi M."/>
            <person name="Kanehisa M."/>
            <person name="Omata T."/>
            <person name="Sugiura M."/>
            <person name="Sugita M."/>
        </authorList>
    </citation>
    <scope>NUCLEOTIDE SEQUENCE [LARGE SCALE GENOMIC DNA]</scope>
    <source>
        <strain evidence="10">ATCC 27144 / PCC 6301 / SAUG 1402/1</strain>
    </source>
</reference>
<evidence type="ECO:0000256" key="5">
    <source>
        <dbReference type="ARBA" id="ARBA00022917"/>
    </source>
</evidence>
<keyword evidence="4 8" id="KW-0067">ATP-binding</keyword>
<comment type="catalytic activity">
    <reaction evidence="7 8">
        <text>tRNA(Gly) + glycine + ATP = glycyl-tRNA(Gly) + AMP + diphosphate</text>
        <dbReference type="Rhea" id="RHEA:16013"/>
        <dbReference type="Rhea" id="RHEA-COMP:9664"/>
        <dbReference type="Rhea" id="RHEA-COMP:9683"/>
        <dbReference type="ChEBI" id="CHEBI:30616"/>
        <dbReference type="ChEBI" id="CHEBI:33019"/>
        <dbReference type="ChEBI" id="CHEBI:57305"/>
        <dbReference type="ChEBI" id="CHEBI:78442"/>
        <dbReference type="ChEBI" id="CHEBI:78522"/>
        <dbReference type="ChEBI" id="CHEBI:456215"/>
        <dbReference type="EC" id="6.1.1.14"/>
    </reaction>
</comment>